<dbReference type="CDD" id="cd00495">
    <property type="entry name" value="Ribosomal_L25_TL5_CTC"/>
    <property type="match status" value="1"/>
</dbReference>
<evidence type="ECO:0000256" key="4">
    <source>
        <dbReference type="ARBA" id="ARBA00023274"/>
    </source>
</evidence>
<evidence type="ECO:0000313" key="9">
    <source>
        <dbReference type="EMBL" id="OMF55289.1"/>
    </source>
</evidence>
<evidence type="ECO:0000256" key="5">
    <source>
        <dbReference type="HAMAP-Rule" id="MF_01334"/>
    </source>
</evidence>
<feature type="domain" description="Large ribosomal subunit protein bL25 L25" evidence="7">
    <location>
        <begin position="6"/>
        <end position="90"/>
    </location>
</feature>
<dbReference type="Gene3D" id="2.170.120.20">
    <property type="entry name" value="Ribosomal protein L25, beta domain"/>
    <property type="match status" value="1"/>
</dbReference>
<evidence type="ECO:0000313" key="10">
    <source>
        <dbReference type="Proteomes" id="UP000187172"/>
    </source>
</evidence>
<evidence type="ECO:0000256" key="1">
    <source>
        <dbReference type="ARBA" id="ARBA00022730"/>
    </source>
</evidence>
<dbReference type="HAMAP" id="MF_01334">
    <property type="entry name" value="Ribosomal_bL25_CTC"/>
    <property type="match status" value="1"/>
</dbReference>
<comment type="function">
    <text evidence="5">This is one of the proteins that binds to the 5S RNA in the ribosome where it forms part of the central protuberance.</text>
</comment>
<dbReference type="NCBIfam" id="TIGR00731">
    <property type="entry name" value="bL25_bact_ctc"/>
    <property type="match status" value="1"/>
</dbReference>
<comment type="subunit">
    <text evidence="5">Part of the 50S ribosomal subunit; part of the 5S rRNA/L5/L18/L25 subcomplex. Contacts the 5S rRNA. Binds to the 5S rRNA independently of L5 and L18.</text>
</comment>
<dbReference type="RefSeq" id="WP_076169684.1">
    <property type="nucleotide sequence ID" value="NZ_MRTP01000002.1"/>
</dbReference>
<protein>
    <recommendedName>
        <fullName evidence="5">Large ribosomal subunit protein bL25</fullName>
    </recommendedName>
    <alternativeName>
        <fullName evidence="5">General stress protein CTC</fullName>
    </alternativeName>
</protein>
<comment type="similarity">
    <text evidence="5">Belongs to the bacterial ribosomal protein bL25 family. CTC subfamily.</text>
</comment>
<dbReference type="GO" id="GO:0006412">
    <property type="term" value="P:translation"/>
    <property type="evidence" value="ECO:0007669"/>
    <property type="project" value="UniProtKB-UniRule"/>
</dbReference>
<evidence type="ECO:0000256" key="6">
    <source>
        <dbReference type="SAM" id="MobiDB-lite"/>
    </source>
</evidence>
<keyword evidence="4 5" id="KW-0687">Ribonucleoprotein</keyword>
<feature type="compositionally biased region" description="Basic and acidic residues" evidence="6">
    <location>
        <begin position="7"/>
        <end position="16"/>
    </location>
</feature>
<feature type="domain" description="Large ribosomal subunit protein bL25 beta" evidence="8">
    <location>
        <begin position="99"/>
        <end position="181"/>
    </location>
</feature>
<sequence>MTSHSLTAERRTDTKHSSLRSLRQSGRIPAVVYGTQTESMPVSVDAKELAKVARTGRSEVFKLKVEGSSDLDVIIKDYQRKAGEWMHVDFMHISANKPIKVRVPIDFQGTAAGTKVGGVLQHQETELEVEALPANLPSAITVDVSHMEIGDKLVAGDIQLPSGVTLVASPEELVASVTASRMATEAQAADESVAAEGEEAAETAAEDNNE</sequence>
<keyword evidence="3 5" id="KW-0689">Ribosomal protein</keyword>
<dbReference type="InterPro" id="IPR020057">
    <property type="entry name" value="Ribosomal_bL25_b-dom"/>
</dbReference>
<evidence type="ECO:0000259" key="7">
    <source>
        <dbReference type="Pfam" id="PF01386"/>
    </source>
</evidence>
<dbReference type="InterPro" id="IPR001021">
    <property type="entry name" value="Ribosomal_bL25_long"/>
</dbReference>
<dbReference type="GO" id="GO:0003735">
    <property type="term" value="F:structural constituent of ribosome"/>
    <property type="evidence" value="ECO:0007669"/>
    <property type="project" value="InterPro"/>
</dbReference>
<proteinExistence type="inferred from homology"/>
<reference evidence="9 10" key="1">
    <citation type="submission" date="2016-11" db="EMBL/GenBank/DDBJ databases">
        <title>Paenibacillus species isolates.</title>
        <authorList>
            <person name="Beno S.M."/>
        </authorList>
    </citation>
    <scope>NUCLEOTIDE SEQUENCE [LARGE SCALE GENOMIC DNA]</scope>
    <source>
        <strain evidence="9 10">FSL R5-0378</strain>
    </source>
</reference>
<dbReference type="AlphaFoldDB" id="A0A1R1EU52"/>
<feature type="region of interest" description="Disordered" evidence="6">
    <location>
        <begin position="1"/>
        <end position="21"/>
    </location>
</feature>
<dbReference type="EMBL" id="MRTP01000002">
    <property type="protein sequence ID" value="OMF55289.1"/>
    <property type="molecule type" value="Genomic_DNA"/>
</dbReference>
<dbReference type="InterPro" id="IPR011035">
    <property type="entry name" value="Ribosomal_bL25/Gln-tRNA_synth"/>
</dbReference>
<dbReference type="PANTHER" id="PTHR33284">
    <property type="entry name" value="RIBOSOMAL PROTEIN L25/GLN-TRNA SYNTHETASE, ANTI-CODON-BINDING DOMAIN-CONTAINING PROTEIN"/>
    <property type="match status" value="1"/>
</dbReference>
<feature type="region of interest" description="Disordered" evidence="6">
    <location>
        <begin position="185"/>
        <end position="210"/>
    </location>
</feature>
<comment type="caution">
    <text evidence="9">The sequence shown here is derived from an EMBL/GenBank/DDBJ whole genome shotgun (WGS) entry which is preliminary data.</text>
</comment>
<accession>A0A1R1EU52</accession>
<dbReference type="InterPro" id="IPR020056">
    <property type="entry name" value="Rbsml_bL25/Gln-tRNA_synth_N"/>
</dbReference>
<organism evidence="9 10">
    <name type="scientific">Paenibacillus rhizosphaerae</name>
    <dbReference type="NCBI Taxonomy" id="297318"/>
    <lineage>
        <taxon>Bacteria</taxon>
        <taxon>Bacillati</taxon>
        <taxon>Bacillota</taxon>
        <taxon>Bacilli</taxon>
        <taxon>Bacillales</taxon>
        <taxon>Paenibacillaceae</taxon>
        <taxon>Paenibacillus</taxon>
    </lineage>
</organism>
<feature type="compositionally biased region" description="Acidic residues" evidence="6">
    <location>
        <begin position="196"/>
        <end position="210"/>
    </location>
</feature>
<gene>
    <name evidence="5" type="primary">rplY</name>
    <name evidence="5" type="synonym">ctc</name>
    <name evidence="9" type="ORF">BK138_11355</name>
</gene>
<dbReference type="Pfam" id="PF14693">
    <property type="entry name" value="Ribosomal_TL5_C"/>
    <property type="match status" value="1"/>
</dbReference>
<dbReference type="Gene3D" id="2.40.240.10">
    <property type="entry name" value="Ribosomal Protein L25, Chain P"/>
    <property type="match status" value="1"/>
</dbReference>
<keyword evidence="1 5" id="KW-0699">rRNA-binding</keyword>
<dbReference type="InterPro" id="IPR029751">
    <property type="entry name" value="Ribosomal_L25_dom"/>
</dbReference>
<dbReference type="InterPro" id="IPR037121">
    <property type="entry name" value="Ribosomal_bL25_C"/>
</dbReference>
<dbReference type="SUPFAM" id="SSF50715">
    <property type="entry name" value="Ribosomal protein L25-like"/>
    <property type="match status" value="1"/>
</dbReference>
<dbReference type="STRING" id="297318.BK138_11355"/>
<evidence type="ECO:0000256" key="2">
    <source>
        <dbReference type="ARBA" id="ARBA00022884"/>
    </source>
</evidence>
<evidence type="ECO:0000259" key="8">
    <source>
        <dbReference type="Pfam" id="PF14693"/>
    </source>
</evidence>
<dbReference type="PANTHER" id="PTHR33284:SF1">
    <property type="entry name" value="RIBOSOMAL PROTEIN L25_GLN-TRNA SYNTHETASE, ANTI-CODON-BINDING DOMAIN-CONTAINING PROTEIN"/>
    <property type="match status" value="1"/>
</dbReference>
<keyword evidence="2 5" id="KW-0694">RNA-binding</keyword>
<dbReference type="Pfam" id="PF01386">
    <property type="entry name" value="Ribosomal_L25p"/>
    <property type="match status" value="1"/>
</dbReference>
<dbReference type="GO" id="GO:0008097">
    <property type="term" value="F:5S rRNA binding"/>
    <property type="evidence" value="ECO:0007669"/>
    <property type="project" value="InterPro"/>
</dbReference>
<name>A0A1R1EU52_9BACL</name>
<dbReference type="InterPro" id="IPR020930">
    <property type="entry name" value="Ribosomal_uL5_bac-type"/>
</dbReference>
<dbReference type="GO" id="GO:0022625">
    <property type="term" value="C:cytosolic large ribosomal subunit"/>
    <property type="evidence" value="ECO:0007669"/>
    <property type="project" value="TreeGrafter"/>
</dbReference>
<dbReference type="Proteomes" id="UP000187172">
    <property type="component" value="Unassembled WGS sequence"/>
</dbReference>
<keyword evidence="10" id="KW-1185">Reference proteome</keyword>
<evidence type="ECO:0000256" key="3">
    <source>
        <dbReference type="ARBA" id="ARBA00022980"/>
    </source>
</evidence>